<dbReference type="RefSeq" id="WP_322448024.1">
    <property type="nucleotide sequence ID" value="NZ_JAXOFX010000016.1"/>
</dbReference>
<dbReference type="EMBL" id="JAXOFX010000016">
    <property type="protein sequence ID" value="MDZ5473729.1"/>
    <property type="molecule type" value="Genomic_DNA"/>
</dbReference>
<keyword evidence="1" id="KW-0472">Membrane</keyword>
<keyword evidence="1" id="KW-1133">Transmembrane helix</keyword>
<dbReference type="Proteomes" id="UP001290455">
    <property type="component" value="Unassembled WGS sequence"/>
</dbReference>
<reference evidence="2 3" key="1">
    <citation type="submission" date="2023-11" db="EMBL/GenBank/DDBJ databases">
        <title>Bacillus jintuensis, isolated from a mudflat on the Beibu Gulf coast.</title>
        <authorList>
            <person name="Li M."/>
        </authorList>
    </citation>
    <scope>NUCLEOTIDE SEQUENCE [LARGE SCALE GENOMIC DNA]</scope>
    <source>
        <strain evidence="2 3">31A1R</strain>
    </source>
</reference>
<evidence type="ECO:0000256" key="1">
    <source>
        <dbReference type="SAM" id="Phobius"/>
    </source>
</evidence>
<evidence type="ECO:0000313" key="2">
    <source>
        <dbReference type="EMBL" id="MDZ5473729.1"/>
    </source>
</evidence>
<name>A0ABU5J2T7_9BACI</name>
<protein>
    <submittedName>
        <fullName evidence="2">DUF2812 domain-containing protein</fullName>
    </submittedName>
</protein>
<feature type="transmembrane region" description="Helical" evidence="1">
    <location>
        <begin position="142"/>
        <end position="165"/>
    </location>
</feature>
<comment type="caution">
    <text evidence="2">The sequence shown here is derived from an EMBL/GenBank/DDBJ whole genome shotgun (WGS) entry which is preliminary data.</text>
</comment>
<evidence type="ECO:0000313" key="3">
    <source>
        <dbReference type="Proteomes" id="UP001290455"/>
    </source>
</evidence>
<dbReference type="InterPro" id="IPR021359">
    <property type="entry name" value="DUF2812"/>
</dbReference>
<sequence>MEETKKVTKVFFAWQDEKEENWLNDMASKGWMLKGVNKLTYTFIKSDIHDPIIYKLDYRSTRNDDFEEYKGIFEDAGWEHVGMFGDWHYFKGKSSCVGQEDIYSDSSSKIEKYKNLLYRLIIGLICMVIISLSFMFKSIESLSFLFILFRIIYLVFIGLICYSIYKTYGKIQSLNKSL</sequence>
<keyword evidence="3" id="KW-1185">Reference proteome</keyword>
<feature type="transmembrane region" description="Helical" evidence="1">
    <location>
        <begin position="116"/>
        <end position="136"/>
    </location>
</feature>
<proteinExistence type="predicted"/>
<accession>A0ABU5J2T7</accession>
<gene>
    <name evidence="2" type="ORF">SM124_18585</name>
</gene>
<organism evidence="2 3">
    <name type="scientific">Robertmurraya mangrovi</name>
    <dbReference type="NCBI Taxonomy" id="3098077"/>
    <lineage>
        <taxon>Bacteria</taxon>
        <taxon>Bacillati</taxon>
        <taxon>Bacillota</taxon>
        <taxon>Bacilli</taxon>
        <taxon>Bacillales</taxon>
        <taxon>Bacillaceae</taxon>
        <taxon>Robertmurraya</taxon>
    </lineage>
</organism>
<keyword evidence="1" id="KW-0812">Transmembrane</keyword>
<dbReference type="Pfam" id="PF11193">
    <property type="entry name" value="DUF2812"/>
    <property type="match status" value="1"/>
</dbReference>